<dbReference type="EMBL" id="BANR01000005">
    <property type="protein sequence ID" value="GAC48160.1"/>
    <property type="molecule type" value="Genomic_DNA"/>
</dbReference>
<dbReference type="SUPFAM" id="SSF75304">
    <property type="entry name" value="Amidase signature (AS) enzymes"/>
    <property type="match status" value="1"/>
</dbReference>
<evidence type="ECO:0000256" key="3">
    <source>
        <dbReference type="ARBA" id="ARBA00012922"/>
    </source>
</evidence>
<evidence type="ECO:0000256" key="1">
    <source>
        <dbReference type="ARBA" id="ARBA00001311"/>
    </source>
</evidence>
<dbReference type="Pfam" id="PF01425">
    <property type="entry name" value="Amidase"/>
    <property type="match status" value="1"/>
</dbReference>
<dbReference type="Gene3D" id="3.90.1300.10">
    <property type="entry name" value="Amidase signature (AS) domain"/>
    <property type="match status" value="1"/>
</dbReference>
<dbReference type="InterPro" id="IPR023631">
    <property type="entry name" value="Amidase_dom"/>
</dbReference>
<comment type="similarity">
    <text evidence="2">Belongs to the amidase family.</text>
</comment>
<name>L7KGZ9_9ACTN</name>
<dbReference type="NCBIfam" id="NF009119">
    <property type="entry name" value="PRK12470.1"/>
    <property type="match status" value="1"/>
</dbReference>
<comment type="caution">
    <text evidence="5">The sequence shown here is derived from an EMBL/GenBank/DDBJ whole genome shotgun (WGS) entry which is preliminary data.</text>
</comment>
<dbReference type="PANTHER" id="PTHR11895:SF7">
    <property type="entry name" value="GLUTAMYL-TRNA(GLN) AMIDOTRANSFERASE SUBUNIT A, MITOCHONDRIAL"/>
    <property type="match status" value="1"/>
</dbReference>
<reference evidence="5 6" key="1">
    <citation type="submission" date="2012-12" db="EMBL/GenBank/DDBJ databases">
        <title>Whole genome shotgun sequence of Gordonia aichiensis NBRC 108223.</title>
        <authorList>
            <person name="Isaki-Nakamura S."/>
            <person name="Hosoyama A."/>
            <person name="Tsuchikane K."/>
            <person name="Ando Y."/>
            <person name="Baba S."/>
            <person name="Ohji S."/>
            <person name="Hamada M."/>
            <person name="Tamura T."/>
            <person name="Yamazoe A."/>
            <person name="Yamazaki S."/>
            <person name="Fujita N."/>
        </authorList>
    </citation>
    <scope>NUCLEOTIDE SEQUENCE [LARGE SCALE GENOMIC DNA]</scope>
    <source>
        <strain evidence="5 6">NBRC 108223</strain>
    </source>
</reference>
<dbReference type="PANTHER" id="PTHR11895">
    <property type="entry name" value="TRANSAMIDASE"/>
    <property type="match status" value="1"/>
</dbReference>
<protein>
    <recommendedName>
        <fullName evidence="3">amidase</fullName>
        <ecNumber evidence="3">3.5.1.4</ecNumber>
    </recommendedName>
</protein>
<proteinExistence type="inferred from homology"/>
<dbReference type="STRING" id="1220583.GOACH_05_00280"/>
<dbReference type="InterPro" id="IPR000120">
    <property type="entry name" value="Amidase"/>
</dbReference>
<comment type="catalytic activity">
    <reaction evidence="1">
        <text>a monocarboxylic acid amide + H2O = a monocarboxylate + NH4(+)</text>
        <dbReference type="Rhea" id="RHEA:12020"/>
        <dbReference type="ChEBI" id="CHEBI:15377"/>
        <dbReference type="ChEBI" id="CHEBI:28938"/>
        <dbReference type="ChEBI" id="CHEBI:35757"/>
        <dbReference type="ChEBI" id="CHEBI:83628"/>
        <dbReference type="EC" id="3.5.1.4"/>
    </reaction>
</comment>
<dbReference type="AlphaFoldDB" id="L7KGZ9"/>
<evidence type="ECO:0000256" key="2">
    <source>
        <dbReference type="ARBA" id="ARBA00009199"/>
    </source>
</evidence>
<dbReference type="GO" id="GO:0004040">
    <property type="term" value="F:amidase activity"/>
    <property type="evidence" value="ECO:0007669"/>
    <property type="project" value="UniProtKB-EC"/>
</dbReference>
<dbReference type="EC" id="3.5.1.4" evidence="3"/>
<dbReference type="eggNOG" id="COG0154">
    <property type="taxonomic scope" value="Bacteria"/>
</dbReference>
<keyword evidence="6" id="KW-1185">Reference proteome</keyword>
<dbReference type="InterPro" id="IPR036928">
    <property type="entry name" value="AS_sf"/>
</dbReference>
<dbReference type="Proteomes" id="UP000010988">
    <property type="component" value="Unassembled WGS sequence"/>
</dbReference>
<evidence type="ECO:0000313" key="6">
    <source>
        <dbReference type="Proteomes" id="UP000010988"/>
    </source>
</evidence>
<evidence type="ECO:0000259" key="4">
    <source>
        <dbReference type="Pfam" id="PF01425"/>
    </source>
</evidence>
<gene>
    <name evidence="5" type="ORF">GOACH_05_00280</name>
</gene>
<feature type="domain" description="Amidase" evidence="4">
    <location>
        <begin position="28"/>
        <end position="454"/>
    </location>
</feature>
<sequence>MKTMSDLNFSTVRDQRDWVVGSQVTSRELVEHSLAQITRLDPALNAFSAVLADEARADADRLDAELRDGSEPGPLHGVPIAVKDENDVRGVPTAYGGASVTTPAAADSEVVRRLRDAGAVIIGKTRMPEFGIWPYTETAAHGWTRNPWDLDRSPAGSSGGTAAAVASGMVAAGIGGDGGGSIRLPSSWCGLFGLKPQRGRVSTAPNRDLWRALGTLGPLTRTVADSALIYDVISGTTSVDRFHAAPLSGSFVDAASRSPERLRIRMSTRNPAGEGPLGGAHADAESIGALHLLADRLRNAGHTVVESDPDYPLLAAPFSIQVATGVAEEAARVEHPALLEQYTRRIARVGRVARRGVGRAEQQAERTAARFLDELFAEYDVLLTPTTPTTAVPVGQLDRHGFVGILRAASSTSSFTSPWNVLGNPAAAVPIGLDRSGLPQSAQLVGPAHSELLLVSLCAEIERIVDFARHRPRRR</sequence>
<organism evidence="5 6">
    <name type="scientific">Gordonia aichiensis NBRC 108223</name>
    <dbReference type="NCBI Taxonomy" id="1220583"/>
    <lineage>
        <taxon>Bacteria</taxon>
        <taxon>Bacillati</taxon>
        <taxon>Actinomycetota</taxon>
        <taxon>Actinomycetes</taxon>
        <taxon>Mycobacteriales</taxon>
        <taxon>Gordoniaceae</taxon>
        <taxon>Gordonia</taxon>
    </lineage>
</organism>
<evidence type="ECO:0000313" key="5">
    <source>
        <dbReference type="EMBL" id="GAC48160.1"/>
    </source>
</evidence>
<accession>L7KGZ9</accession>